<accession>A0A364V431</accession>
<dbReference type="InterPro" id="IPR050515">
    <property type="entry name" value="Beta-lactam/transpept"/>
</dbReference>
<dbReference type="GO" id="GO:0046677">
    <property type="term" value="P:response to antibiotic"/>
    <property type="evidence" value="ECO:0007669"/>
    <property type="project" value="InterPro"/>
</dbReference>
<feature type="domain" description="Penicillin-binding protein transpeptidase" evidence="2">
    <location>
        <begin position="324"/>
        <end position="587"/>
    </location>
</feature>
<dbReference type="Gene3D" id="3.40.710.10">
    <property type="entry name" value="DD-peptidase/beta-lactamase superfamily"/>
    <property type="match status" value="1"/>
</dbReference>
<dbReference type="Proteomes" id="UP000251577">
    <property type="component" value="Unassembled WGS sequence"/>
</dbReference>
<dbReference type="Pfam" id="PF05223">
    <property type="entry name" value="MecA_N"/>
    <property type="match status" value="1"/>
</dbReference>
<evidence type="ECO:0000259" key="3">
    <source>
        <dbReference type="Pfam" id="PF05223"/>
    </source>
</evidence>
<dbReference type="GO" id="GO:0051301">
    <property type="term" value="P:cell division"/>
    <property type="evidence" value="ECO:0007669"/>
    <property type="project" value="UniProtKB-KW"/>
</dbReference>
<keyword evidence="5" id="KW-1185">Reference proteome</keyword>
<dbReference type="EMBL" id="QHCV01000103">
    <property type="protein sequence ID" value="RAV31387.1"/>
    <property type="molecule type" value="Genomic_DNA"/>
</dbReference>
<organism evidence="4 5">
    <name type="scientific">Corynebacterium heidelbergense</name>
    <dbReference type="NCBI Taxonomy" id="2055947"/>
    <lineage>
        <taxon>Bacteria</taxon>
        <taxon>Bacillati</taxon>
        <taxon>Actinomycetota</taxon>
        <taxon>Actinomycetes</taxon>
        <taxon>Mycobacteriales</taxon>
        <taxon>Corynebacteriaceae</taxon>
        <taxon>Corynebacterium</taxon>
    </lineage>
</organism>
<evidence type="ECO:0000256" key="1">
    <source>
        <dbReference type="SAM" id="MobiDB-lite"/>
    </source>
</evidence>
<dbReference type="GO" id="GO:0008658">
    <property type="term" value="F:penicillin binding"/>
    <property type="evidence" value="ECO:0007669"/>
    <property type="project" value="InterPro"/>
</dbReference>
<evidence type="ECO:0000313" key="4">
    <source>
        <dbReference type="EMBL" id="RAV31387.1"/>
    </source>
</evidence>
<dbReference type="AlphaFoldDB" id="A0A364V431"/>
<keyword evidence="4" id="KW-0132">Cell division</keyword>
<keyword evidence="4" id="KW-0131">Cell cycle</keyword>
<dbReference type="GO" id="GO:0005886">
    <property type="term" value="C:plasma membrane"/>
    <property type="evidence" value="ECO:0007669"/>
    <property type="project" value="TreeGrafter"/>
</dbReference>
<proteinExistence type="predicted"/>
<dbReference type="PANTHER" id="PTHR30627">
    <property type="entry name" value="PEPTIDOGLYCAN D,D-TRANSPEPTIDASE"/>
    <property type="match status" value="1"/>
</dbReference>
<feature type="region of interest" description="Disordered" evidence="1">
    <location>
        <begin position="500"/>
        <end position="520"/>
    </location>
</feature>
<dbReference type="InterPro" id="IPR012338">
    <property type="entry name" value="Beta-lactam/transpept-like"/>
</dbReference>
<dbReference type="InterPro" id="IPR001460">
    <property type="entry name" value="PCN-bd_Tpept"/>
</dbReference>
<evidence type="ECO:0000259" key="2">
    <source>
        <dbReference type="Pfam" id="PF00905"/>
    </source>
</evidence>
<gene>
    <name evidence="4" type="ORF">DLJ54_08610</name>
</gene>
<dbReference type="SUPFAM" id="SSF56601">
    <property type="entry name" value="beta-lactamase/transpeptidase-like"/>
    <property type="match status" value="1"/>
</dbReference>
<sequence length="615" mass="63797">MRRRVFSTLVLTGLLFSAACTPRPDVADDTAEKFLQDLASHSKPGDLTDNAATANDAIDQSWDKLQAEGLATHLDKVDTNGNTATAHYSMDWDLPGDRHMRYGSTMTLTKSGSKWTVRWQPSVLHPALGANQHLELRAVPAQTASVVGSDGAVLLAPGSAYRVLVDTKKVKDVRGTLDRVAAQLDGLRATDPAVPRIDPAALAAEAKGVNGQFSVVTLGEVQGPKLAAALAGFDGVRVNQESALVRPDPGFAPDIMSRVSTLVDKDLQGANGWKVAAVTANGAEVKQLDGADPNPAPAVHVSLAKNVQDAAQAAVDTRGDAKAMMVVLRPSTGEVLAVAQTAKADEDGNVALMGQYPPGSTFKILTAYAGLSHQDLSPDSTVNCPGTQNIGGRVVTNYNGFSLGTTTLQRAFAASCNTTFANVSSGLAPGQLAGVASQFGLGVDFTIDGLDTFTGSVPRGDVLLDRTEAGYGQGLDLVSPFGMALVSATAQRGSMPTPYLISGGDHQTRSKDQAAQPLDPGKVDQLRSMMRAVVTTGTARGIAGSGEVFGKTGEAEVNNGSHAWFTGYRGDLAFATLIVYGGGSESAVSVTNRFFANMDKGPDQGPPAPAPAAEG</sequence>
<reference evidence="4 5" key="1">
    <citation type="journal article" date="2018" name="Syst. Appl. Microbiol.">
        <title>Corynebacterium heidelbergense sp. nov., isolated from the preen glands of Egyptian geese (Alopochen aegyptiacus).</title>
        <authorList>
            <person name="Braun M.S."/>
            <person name="Wang E."/>
            <person name="Zimmermann S."/>
            <person name="Wink M."/>
        </authorList>
    </citation>
    <scope>NUCLEOTIDE SEQUENCE [LARGE SCALE GENOMIC DNA]</scope>
    <source>
        <strain evidence="4 5">647</strain>
    </source>
</reference>
<dbReference type="InterPro" id="IPR007887">
    <property type="entry name" value="MecA_N"/>
</dbReference>
<comment type="caution">
    <text evidence="4">The sequence shown here is derived from an EMBL/GenBank/DDBJ whole genome shotgun (WGS) entry which is preliminary data.</text>
</comment>
<dbReference type="GO" id="GO:0071555">
    <property type="term" value="P:cell wall organization"/>
    <property type="evidence" value="ECO:0007669"/>
    <property type="project" value="TreeGrafter"/>
</dbReference>
<name>A0A364V431_9CORY</name>
<dbReference type="GO" id="GO:0071972">
    <property type="term" value="F:peptidoglycan L,D-transpeptidase activity"/>
    <property type="evidence" value="ECO:0007669"/>
    <property type="project" value="TreeGrafter"/>
</dbReference>
<dbReference type="PROSITE" id="PS51257">
    <property type="entry name" value="PROKAR_LIPOPROTEIN"/>
    <property type="match status" value="1"/>
</dbReference>
<feature type="domain" description="NTF2-like N-terminal transpeptidase" evidence="3">
    <location>
        <begin position="27"/>
        <end position="132"/>
    </location>
</feature>
<dbReference type="RefSeq" id="WP_113631316.1">
    <property type="nucleotide sequence ID" value="NZ_QHCV01000103.1"/>
</dbReference>
<dbReference type="PANTHER" id="PTHR30627:SF24">
    <property type="entry name" value="PENICILLIN-BINDING PROTEIN 4B"/>
    <property type="match status" value="1"/>
</dbReference>
<evidence type="ECO:0000313" key="5">
    <source>
        <dbReference type="Proteomes" id="UP000251577"/>
    </source>
</evidence>
<dbReference type="Pfam" id="PF00905">
    <property type="entry name" value="Transpeptidase"/>
    <property type="match status" value="1"/>
</dbReference>
<protein>
    <submittedName>
        <fullName evidence="4">Cell division protein FtsI</fullName>
    </submittedName>
</protein>